<feature type="compositionally biased region" description="Low complexity" evidence="1">
    <location>
        <begin position="66"/>
        <end position="89"/>
    </location>
</feature>
<keyword evidence="2" id="KW-0812">Transmembrane</keyword>
<protein>
    <submittedName>
        <fullName evidence="3">Uncharacterized protein</fullName>
    </submittedName>
</protein>
<proteinExistence type="predicted"/>
<keyword evidence="4" id="KW-1185">Reference proteome</keyword>
<sequence>MQRSIQITIAVVVFLLTVAAIVVPAVGWSRCKHAMKKLKHVVVPQPAPTNVITPAPKLAPAPAPKAAPKAPAPKAAAPKTAAPKAAASKQVKKPQGGLRHIIQSMRNAYNSVQGAINGGAEGSEPLPEAYPAVTSWATPVDAAAPAAAPAAAQGLAPVSPGYMSLGAQAPLLTDVYGYTNPVSVTPDTEYTMSAADQASGKAALEEYIAAAKASALKADVGNDGDGTDKVGASGTGLKEAYGDALQNSDPDKLMRDAAEAMEKDPIKAAPMFEGPYDDDALSLTAAYGTAYNETATAPKTLTPQGVADAAVSSVRDIVVENSRMSGNPIFMGLPGPQGRRAEDESAPSFLWGALGRRKDEVDTPLGRRKDDDEEHTAQGLSTFDYQLQNPSKTYQAAGGIDTSAFTYGDNTHKGYVAAGGIDTSAFTYGDKTNKGMRHTNPSSSKAQKRRKYVKRTQSVHHGSGNASPVKTTVVNPALPVIEVPVIPVGKSMVFDGWTQAHVALAAAKQVPGMVCCWNDCHPFDWAPCRIPIKSDADLNACYSRGVFCSWPCAKAYCIRNRMSNNGSVTRIALEANRSRRRFLGIERGLRDVVYVKSLPAREMLKMFGGDMSVEDYRRGLLRYDGSIIGGEEPNLVEDLIRVHTSRQDVVPLAFIDEGSVQTIRCTSVPGTGFGRPIHPDVILEPQCRRRGATALARSRARNVCTEESIRTRIQGMNSEAQNHAGTLMSSMGIKFA</sequence>
<evidence type="ECO:0000256" key="2">
    <source>
        <dbReference type="SAM" id="Phobius"/>
    </source>
</evidence>
<comment type="caution">
    <text evidence="3">The sequence shown here is derived from an EMBL/GenBank/DDBJ whole genome shotgun (WGS) entry which is preliminary data.</text>
</comment>
<dbReference type="OrthoDB" id="2021094at2759"/>
<dbReference type="Proteomes" id="UP000664859">
    <property type="component" value="Unassembled WGS sequence"/>
</dbReference>
<feature type="region of interest" description="Disordered" evidence="1">
    <location>
        <begin position="360"/>
        <end position="381"/>
    </location>
</feature>
<reference evidence="3" key="1">
    <citation type="submission" date="2021-02" db="EMBL/GenBank/DDBJ databases">
        <title>First Annotated Genome of the Yellow-green Alga Tribonema minus.</title>
        <authorList>
            <person name="Mahan K.M."/>
        </authorList>
    </citation>
    <scope>NUCLEOTIDE SEQUENCE</scope>
    <source>
        <strain evidence="3">UTEX B ZZ1240</strain>
    </source>
</reference>
<accession>A0A836CJE9</accession>
<feature type="transmembrane region" description="Helical" evidence="2">
    <location>
        <begin position="7"/>
        <end position="28"/>
    </location>
</feature>
<evidence type="ECO:0000313" key="4">
    <source>
        <dbReference type="Proteomes" id="UP000664859"/>
    </source>
</evidence>
<gene>
    <name evidence="3" type="ORF">JKP88DRAFT_243978</name>
</gene>
<dbReference type="EMBL" id="JAFCMP010000090">
    <property type="protein sequence ID" value="KAG5187478.1"/>
    <property type="molecule type" value="Genomic_DNA"/>
</dbReference>
<dbReference type="AlphaFoldDB" id="A0A836CJE9"/>
<feature type="compositionally biased region" description="Basic and acidic residues" evidence="1">
    <location>
        <begin position="360"/>
        <end position="370"/>
    </location>
</feature>
<feature type="region of interest" description="Disordered" evidence="1">
    <location>
        <begin position="53"/>
        <end position="96"/>
    </location>
</feature>
<keyword evidence="2" id="KW-1133">Transmembrane helix</keyword>
<name>A0A836CJE9_9STRA</name>
<evidence type="ECO:0000313" key="3">
    <source>
        <dbReference type="EMBL" id="KAG5187478.1"/>
    </source>
</evidence>
<keyword evidence="2" id="KW-0472">Membrane</keyword>
<evidence type="ECO:0000256" key="1">
    <source>
        <dbReference type="SAM" id="MobiDB-lite"/>
    </source>
</evidence>
<organism evidence="3 4">
    <name type="scientific">Tribonema minus</name>
    <dbReference type="NCBI Taxonomy" id="303371"/>
    <lineage>
        <taxon>Eukaryota</taxon>
        <taxon>Sar</taxon>
        <taxon>Stramenopiles</taxon>
        <taxon>Ochrophyta</taxon>
        <taxon>PX clade</taxon>
        <taxon>Xanthophyceae</taxon>
        <taxon>Tribonematales</taxon>
        <taxon>Tribonemataceae</taxon>
        <taxon>Tribonema</taxon>
    </lineage>
</organism>